<dbReference type="EMBL" id="KQ993803">
    <property type="protein sequence ID" value="KZV48904.1"/>
    <property type="molecule type" value="Genomic_DNA"/>
</dbReference>
<keyword evidence="3" id="KW-1185">Reference proteome</keyword>
<evidence type="ECO:0000256" key="1">
    <source>
        <dbReference type="SAM" id="MobiDB-lite"/>
    </source>
</evidence>
<evidence type="ECO:0000313" key="2">
    <source>
        <dbReference type="EMBL" id="KZV48904.1"/>
    </source>
</evidence>
<dbReference type="Proteomes" id="UP000250235">
    <property type="component" value="Unassembled WGS sequence"/>
</dbReference>
<organism evidence="2 3">
    <name type="scientific">Dorcoceras hygrometricum</name>
    <dbReference type="NCBI Taxonomy" id="472368"/>
    <lineage>
        <taxon>Eukaryota</taxon>
        <taxon>Viridiplantae</taxon>
        <taxon>Streptophyta</taxon>
        <taxon>Embryophyta</taxon>
        <taxon>Tracheophyta</taxon>
        <taxon>Spermatophyta</taxon>
        <taxon>Magnoliopsida</taxon>
        <taxon>eudicotyledons</taxon>
        <taxon>Gunneridae</taxon>
        <taxon>Pentapetalae</taxon>
        <taxon>asterids</taxon>
        <taxon>lamiids</taxon>
        <taxon>Lamiales</taxon>
        <taxon>Gesneriaceae</taxon>
        <taxon>Didymocarpoideae</taxon>
        <taxon>Trichosporeae</taxon>
        <taxon>Loxocarpinae</taxon>
        <taxon>Dorcoceras</taxon>
    </lineage>
</organism>
<sequence length="216" mass="23194">MGRFKPIIGLYVDMTKGFNHNITSHNPSSHIGAAPLPLSADHRAPPTRRRAPPSAASCRDRTCSDQLFEEFPSVPNSSGLLVRADEGIVFPVVDLIRRSTTAYLLKCRFPCETGRSQAPRRQQGCRPPPCAAATNTARDGASTTACRPAQLLRNGRPASTGVAHGDVQAAPCMARPCRARRGSARPCVARHVMAAAVAVRPPSGVFRQPIVTCFVF</sequence>
<proteinExistence type="predicted"/>
<dbReference type="AlphaFoldDB" id="A0A2Z7CW32"/>
<evidence type="ECO:0000313" key="3">
    <source>
        <dbReference type="Proteomes" id="UP000250235"/>
    </source>
</evidence>
<name>A0A2Z7CW32_9LAMI</name>
<reference evidence="2 3" key="1">
    <citation type="journal article" date="2015" name="Proc. Natl. Acad. Sci. U.S.A.">
        <title>The resurrection genome of Boea hygrometrica: A blueprint for survival of dehydration.</title>
        <authorList>
            <person name="Xiao L."/>
            <person name="Yang G."/>
            <person name="Zhang L."/>
            <person name="Yang X."/>
            <person name="Zhao S."/>
            <person name="Ji Z."/>
            <person name="Zhou Q."/>
            <person name="Hu M."/>
            <person name="Wang Y."/>
            <person name="Chen M."/>
            <person name="Xu Y."/>
            <person name="Jin H."/>
            <person name="Xiao X."/>
            <person name="Hu G."/>
            <person name="Bao F."/>
            <person name="Hu Y."/>
            <person name="Wan P."/>
            <person name="Li L."/>
            <person name="Deng X."/>
            <person name="Kuang T."/>
            <person name="Xiang C."/>
            <person name="Zhu J.K."/>
            <person name="Oliver M.J."/>
            <person name="He Y."/>
        </authorList>
    </citation>
    <scope>NUCLEOTIDE SEQUENCE [LARGE SCALE GENOMIC DNA]</scope>
    <source>
        <strain evidence="3">cv. XS01</strain>
    </source>
</reference>
<accession>A0A2Z7CW32</accession>
<feature type="region of interest" description="Disordered" evidence="1">
    <location>
        <begin position="36"/>
        <end position="58"/>
    </location>
</feature>
<protein>
    <submittedName>
        <fullName evidence="2">Uncharacterized protein</fullName>
    </submittedName>
</protein>
<gene>
    <name evidence="2" type="ORF">F511_16820</name>
</gene>